<keyword evidence="3" id="KW-1185">Reference proteome</keyword>
<dbReference type="Proteomes" id="UP001524642">
    <property type="component" value="Unassembled WGS sequence"/>
</dbReference>
<evidence type="ECO:0000256" key="1">
    <source>
        <dbReference type="SAM" id="Coils"/>
    </source>
</evidence>
<sequence>MDGMTVSPGTALVVRGEEARQRLEEALQGLTAALEEFNILPGHPEAKFVATMAGAQRSFGNMAIAFGEDLRGVVAAAQGLNEAQMQRLETMIALADSTIRQTQAAGVAAEAEAEKALTKVIEYIGPEISNVLRDTVVVKELTHNKRLLRREYLKTLAIAGLIFSAGYSVHLWQSWDATSAIERCRQSMEVNAAGRGYCAADRMFAAPVTAAQPSPPPR</sequence>
<evidence type="ECO:0000313" key="2">
    <source>
        <dbReference type="EMBL" id="MCR0984163.1"/>
    </source>
</evidence>
<comment type="caution">
    <text evidence="2">The sequence shown here is derived from an EMBL/GenBank/DDBJ whole genome shotgun (WGS) entry which is preliminary data.</text>
</comment>
<gene>
    <name evidence="2" type="ORF">NRP21_19075</name>
</gene>
<keyword evidence="1" id="KW-0175">Coiled coil</keyword>
<protein>
    <submittedName>
        <fullName evidence="2">Uncharacterized protein</fullName>
    </submittedName>
</protein>
<accession>A0ABT1X7T3</accession>
<dbReference type="EMBL" id="JANJOU010000018">
    <property type="protein sequence ID" value="MCR0984163.1"/>
    <property type="molecule type" value="Genomic_DNA"/>
</dbReference>
<proteinExistence type="predicted"/>
<dbReference type="RefSeq" id="WP_257717818.1">
    <property type="nucleotide sequence ID" value="NZ_JANJOU010000018.1"/>
</dbReference>
<evidence type="ECO:0000313" key="3">
    <source>
        <dbReference type="Proteomes" id="UP001524642"/>
    </source>
</evidence>
<organism evidence="2 3">
    <name type="scientific">Roseomonas populi</name>
    <dbReference type="NCBI Taxonomy" id="3121582"/>
    <lineage>
        <taxon>Bacteria</taxon>
        <taxon>Pseudomonadati</taxon>
        <taxon>Pseudomonadota</taxon>
        <taxon>Alphaproteobacteria</taxon>
        <taxon>Acetobacterales</taxon>
        <taxon>Roseomonadaceae</taxon>
        <taxon>Roseomonas</taxon>
    </lineage>
</organism>
<reference evidence="2 3" key="1">
    <citation type="submission" date="2022-06" db="EMBL/GenBank/DDBJ databases">
        <title>Roseomonas CN29.</title>
        <authorList>
            <person name="Cheng Y."/>
            <person name="He X."/>
        </authorList>
    </citation>
    <scope>NUCLEOTIDE SEQUENCE [LARGE SCALE GENOMIC DNA]</scope>
    <source>
        <strain evidence="2 3">CN29</strain>
    </source>
</reference>
<feature type="coiled-coil region" evidence="1">
    <location>
        <begin position="13"/>
        <end position="40"/>
    </location>
</feature>
<name>A0ABT1X7T3_9PROT</name>